<accession>D2W4Z7</accession>
<reference evidence="1 2" key="1">
    <citation type="journal article" date="2010" name="Cell">
        <title>The genome of Naegleria gruberi illuminates early eukaryotic versatility.</title>
        <authorList>
            <person name="Fritz-Laylin L.K."/>
            <person name="Prochnik S.E."/>
            <person name="Ginger M.L."/>
            <person name="Dacks J.B."/>
            <person name="Carpenter M.L."/>
            <person name="Field M.C."/>
            <person name="Kuo A."/>
            <person name="Paredez A."/>
            <person name="Chapman J."/>
            <person name="Pham J."/>
            <person name="Shu S."/>
            <person name="Neupane R."/>
            <person name="Cipriano M."/>
            <person name="Mancuso J."/>
            <person name="Tu H."/>
            <person name="Salamov A."/>
            <person name="Lindquist E."/>
            <person name="Shapiro H."/>
            <person name="Lucas S."/>
            <person name="Grigoriev I.V."/>
            <person name="Cande W.Z."/>
            <person name="Fulton C."/>
            <person name="Rokhsar D.S."/>
            <person name="Dawson S.C."/>
        </authorList>
    </citation>
    <scope>NUCLEOTIDE SEQUENCE [LARGE SCALE GENOMIC DNA]</scope>
    <source>
        <strain evidence="1 2">NEG-M</strain>
    </source>
</reference>
<dbReference type="EMBL" id="GG739003">
    <property type="protein sequence ID" value="EFC35850.1"/>
    <property type="molecule type" value="Genomic_DNA"/>
</dbReference>
<sequence length="207" mass="23605">MLEAQHHKLTIYTGMWGHMKPCVFIAADNCNKSGETIVENLLFKLGKIGSKLMEILSPFTMNFLSSLDPEIFLNHDLFPISATNFMIPGNKHRILKPHKDNQDVGLCIIFYFGNYNAPLEFVNKGSVFNTERGDVLLMRGSHFRHVVKPVDNGLLEHVHDPMRISVVLFAHKSLKMNPSYFLNAGSALKAHDEDFPEKAKKRKKKRK</sequence>
<dbReference type="KEGG" id="ngr:NAEGRDRAFT_76485"/>
<dbReference type="Proteomes" id="UP000006671">
    <property type="component" value="Unassembled WGS sequence"/>
</dbReference>
<dbReference type="AlphaFoldDB" id="D2W4Z7"/>
<protein>
    <submittedName>
        <fullName evidence="1">Predicted protein</fullName>
    </submittedName>
</protein>
<evidence type="ECO:0000313" key="1">
    <source>
        <dbReference type="EMBL" id="EFC35850.1"/>
    </source>
</evidence>
<organism evidence="2">
    <name type="scientific">Naegleria gruberi</name>
    <name type="common">Amoeba</name>
    <dbReference type="NCBI Taxonomy" id="5762"/>
    <lineage>
        <taxon>Eukaryota</taxon>
        <taxon>Discoba</taxon>
        <taxon>Heterolobosea</taxon>
        <taxon>Tetramitia</taxon>
        <taxon>Eutetramitia</taxon>
        <taxon>Vahlkampfiidae</taxon>
        <taxon>Naegleria</taxon>
    </lineage>
</organism>
<dbReference type="GeneID" id="8860640"/>
<name>D2W4Z7_NAEGR</name>
<dbReference type="InParanoid" id="D2W4Z7"/>
<dbReference type="VEuPathDB" id="AmoebaDB:NAEGRDRAFT_76485"/>
<evidence type="ECO:0000313" key="2">
    <source>
        <dbReference type="Proteomes" id="UP000006671"/>
    </source>
</evidence>
<gene>
    <name evidence="1" type="ORF">NAEGRDRAFT_76485</name>
</gene>
<dbReference type="Gene3D" id="3.60.130.30">
    <property type="match status" value="1"/>
</dbReference>
<dbReference type="RefSeq" id="XP_002668594.1">
    <property type="nucleotide sequence ID" value="XM_002668548.1"/>
</dbReference>
<proteinExistence type="predicted"/>
<keyword evidence="2" id="KW-1185">Reference proteome</keyword>